<keyword evidence="9 17" id="KW-0472">Membrane</keyword>
<dbReference type="Pfam" id="PF01094">
    <property type="entry name" value="ANF_receptor"/>
    <property type="match status" value="1"/>
</dbReference>
<gene>
    <name evidence="20" type="ORF">RchiOBHm_Chr5g0040011</name>
</gene>
<dbReference type="Gene3D" id="3.40.190.10">
    <property type="entry name" value="Periplasmic binding protein-like II"/>
    <property type="match status" value="2"/>
</dbReference>
<keyword evidence="15" id="KW-1015">Disulfide bond</keyword>
<evidence type="ECO:0000256" key="17">
    <source>
        <dbReference type="SAM" id="Phobius"/>
    </source>
</evidence>
<proteinExistence type="inferred from homology"/>
<comment type="subcellular location">
    <subcellularLocation>
        <location evidence="1">Membrane</location>
        <topology evidence="1">Multi-pass membrane protein</topology>
    </subcellularLocation>
</comment>
<dbReference type="CDD" id="cd13686">
    <property type="entry name" value="GluR_Plant"/>
    <property type="match status" value="1"/>
</dbReference>
<feature type="disulfide bond" evidence="15">
    <location>
        <begin position="774"/>
        <end position="830"/>
    </location>
</feature>
<evidence type="ECO:0000256" key="1">
    <source>
        <dbReference type="ARBA" id="ARBA00004141"/>
    </source>
</evidence>
<dbReference type="Gene3D" id="3.40.50.2300">
    <property type="match status" value="2"/>
</dbReference>
<dbReference type="SUPFAM" id="SSF81324">
    <property type="entry name" value="Voltage-gated potassium channels"/>
    <property type="match status" value="1"/>
</dbReference>
<feature type="transmembrane region" description="Helical" evidence="17">
    <location>
        <begin position="604"/>
        <end position="624"/>
    </location>
</feature>
<evidence type="ECO:0000256" key="3">
    <source>
        <dbReference type="ARBA" id="ARBA00011095"/>
    </source>
</evidence>
<dbReference type="FunFam" id="3.40.190.10:FF:000103">
    <property type="entry name" value="Glutamate receptor"/>
    <property type="match status" value="1"/>
</dbReference>
<comment type="caution">
    <text evidence="20">The sequence shown here is derived from an EMBL/GenBank/DDBJ whole genome shotgun (WGS) entry which is preliminary data.</text>
</comment>
<dbReference type="FunFam" id="3.40.50.2300:FF:000188">
    <property type="entry name" value="Glutamate receptor"/>
    <property type="match status" value="1"/>
</dbReference>
<evidence type="ECO:0000313" key="21">
    <source>
        <dbReference type="Proteomes" id="UP000238479"/>
    </source>
</evidence>
<evidence type="ECO:0000256" key="8">
    <source>
        <dbReference type="ARBA" id="ARBA00023065"/>
    </source>
</evidence>
<keyword evidence="8" id="KW-0406">Ion transport</keyword>
<evidence type="ECO:0000256" key="6">
    <source>
        <dbReference type="ARBA" id="ARBA00022729"/>
    </source>
</evidence>
<dbReference type="Proteomes" id="UP000238479">
    <property type="component" value="Chromosome 5"/>
</dbReference>
<evidence type="ECO:0000256" key="2">
    <source>
        <dbReference type="ARBA" id="ARBA00008685"/>
    </source>
</evidence>
<dbReference type="OMA" id="MHRHILM"/>
<evidence type="ECO:0000256" key="9">
    <source>
        <dbReference type="ARBA" id="ARBA00023136"/>
    </source>
</evidence>
<accession>A0A2P6QCG3</accession>
<evidence type="ECO:0000256" key="12">
    <source>
        <dbReference type="ARBA" id="ARBA00023286"/>
    </source>
</evidence>
<feature type="transmembrane region" description="Helical" evidence="17">
    <location>
        <begin position="663"/>
        <end position="683"/>
    </location>
</feature>
<dbReference type="PANTHER" id="PTHR34836">
    <property type="entry name" value="OS06G0188250 PROTEIN"/>
    <property type="match status" value="1"/>
</dbReference>
<keyword evidence="13" id="KW-0407">Ion channel</keyword>
<dbReference type="Gene3D" id="1.10.287.70">
    <property type="match status" value="1"/>
</dbReference>
<evidence type="ECO:0000313" key="20">
    <source>
        <dbReference type="EMBL" id="PRQ31854.1"/>
    </source>
</evidence>
<keyword evidence="4" id="KW-0813">Transport</keyword>
<evidence type="ECO:0000256" key="7">
    <source>
        <dbReference type="ARBA" id="ARBA00022989"/>
    </source>
</evidence>
<dbReference type="GO" id="GO:0016020">
    <property type="term" value="C:membrane"/>
    <property type="evidence" value="ECO:0007669"/>
    <property type="project" value="UniProtKB-SubCell"/>
</dbReference>
<organism evidence="20 21">
    <name type="scientific">Rosa chinensis</name>
    <name type="common">China rose</name>
    <dbReference type="NCBI Taxonomy" id="74649"/>
    <lineage>
        <taxon>Eukaryota</taxon>
        <taxon>Viridiplantae</taxon>
        <taxon>Streptophyta</taxon>
        <taxon>Embryophyta</taxon>
        <taxon>Tracheophyta</taxon>
        <taxon>Spermatophyta</taxon>
        <taxon>Magnoliopsida</taxon>
        <taxon>eudicotyledons</taxon>
        <taxon>Gunneridae</taxon>
        <taxon>Pentapetalae</taxon>
        <taxon>rosids</taxon>
        <taxon>fabids</taxon>
        <taxon>Rosales</taxon>
        <taxon>Rosaceae</taxon>
        <taxon>Rosoideae</taxon>
        <taxon>Rosoideae incertae sedis</taxon>
        <taxon>Rosa</taxon>
    </lineage>
</organism>
<comment type="subunit">
    <text evidence="3">May form heteromers.</text>
</comment>
<keyword evidence="5 17" id="KW-0812">Transmembrane</keyword>
<keyword evidence="21" id="KW-1185">Reference proteome</keyword>
<feature type="compositionally biased region" description="Polar residues" evidence="16">
    <location>
        <begin position="928"/>
        <end position="944"/>
    </location>
</feature>
<dbReference type="SUPFAM" id="SSF53850">
    <property type="entry name" value="Periplasmic binding protein-like II"/>
    <property type="match status" value="1"/>
</dbReference>
<dbReference type="AlphaFoldDB" id="A0A2P6QCG3"/>
<protein>
    <submittedName>
        <fullName evidence="20">Putative periplasmic binding protein-like I</fullName>
    </submittedName>
</protein>
<keyword evidence="6 18" id="KW-0732">Signal</keyword>
<keyword evidence="10" id="KW-0675">Receptor</keyword>
<evidence type="ECO:0000256" key="14">
    <source>
        <dbReference type="ARBA" id="ARBA00049638"/>
    </source>
</evidence>
<dbReference type="InterPro" id="IPR001320">
    <property type="entry name" value="Iontro_rcpt_C"/>
</dbReference>
<feature type="transmembrane region" description="Helical" evidence="17">
    <location>
        <begin position="847"/>
        <end position="871"/>
    </location>
</feature>
<dbReference type="GO" id="GO:0015276">
    <property type="term" value="F:ligand-gated monoatomic ion channel activity"/>
    <property type="evidence" value="ECO:0007669"/>
    <property type="project" value="InterPro"/>
</dbReference>
<dbReference type="InterPro" id="IPR044440">
    <property type="entry name" value="GABAb_receptor_plant_PBP1"/>
</dbReference>
<dbReference type="FunFam" id="1.10.287.70:FF:000037">
    <property type="entry name" value="Glutamate receptor"/>
    <property type="match status" value="1"/>
</dbReference>
<dbReference type="InterPro" id="IPR017103">
    <property type="entry name" value="Iontropic_Glu_rcpt_pln"/>
</dbReference>
<dbReference type="PANTHER" id="PTHR34836:SF1">
    <property type="entry name" value="OS09G0428600 PROTEIN"/>
    <property type="match status" value="1"/>
</dbReference>
<feature type="region of interest" description="Disordered" evidence="16">
    <location>
        <begin position="925"/>
        <end position="944"/>
    </location>
</feature>
<reference evidence="20 21" key="1">
    <citation type="journal article" date="2018" name="Nat. Genet.">
        <title>The Rosa genome provides new insights in the design of modern roses.</title>
        <authorList>
            <person name="Bendahmane M."/>
        </authorList>
    </citation>
    <scope>NUCLEOTIDE SEQUENCE [LARGE SCALE GENOMIC DNA]</scope>
    <source>
        <strain evidence="21">cv. Old Blush</strain>
    </source>
</reference>
<evidence type="ECO:0000256" key="4">
    <source>
        <dbReference type="ARBA" id="ARBA00022448"/>
    </source>
</evidence>
<dbReference type="CDD" id="cd19990">
    <property type="entry name" value="PBP1_GABAb_receptor_plant"/>
    <property type="match status" value="1"/>
</dbReference>
<evidence type="ECO:0000256" key="18">
    <source>
        <dbReference type="SAM" id="SignalP"/>
    </source>
</evidence>
<dbReference type="FunFam" id="3.40.190.10:FF:000195">
    <property type="entry name" value="Glutamate receptor 2.7"/>
    <property type="match status" value="1"/>
</dbReference>
<dbReference type="Gramene" id="PRQ31854">
    <property type="protein sequence ID" value="PRQ31854"/>
    <property type="gene ID" value="RchiOBHm_Chr5g0040011"/>
</dbReference>
<feature type="domain" description="Ionotropic glutamate receptor C-terminal" evidence="19">
    <location>
        <begin position="476"/>
        <end position="826"/>
    </location>
</feature>
<dbReference type="SUPFAM" id="SSF53822">
    <property type="entry name" value="Periplasmic binding protein-like I"/>
    <property type="match status" value="1"/>
</dbReference>
<sequence length="991" mass="109946">MENQKRRISINLVLLSWIFMVAAIAAENTSTIPVNVGVVVDLDEVSGKMYLSCIEMALSDFYASHAQYKTRVVLNTSNSHEDVVGAADAGISQKLSGLFYNETALDLITNVEVKAILGPMTSMQATFVVKLGEKAHVPIISFSATSPSLTSLQSSYFFQFAQNDSTQVKAISGIVQNFGWRRVVPIYVDNMYGEGIMPFLIDALLEVDAHVPYRSVISQSATDEQIEIELYELMTMQTRVFIVHMMPKLASQLFAKAKEIGMMNKGFVWITTNGIGDHLKAMGSVMNSMQGVLSVETAVLDTLKLREFKTRWKRQFQQDYPEIIDVELDAFGYRAYDAAFAIAMAVEKVGNVGFGFQKGNASSLKSTDLGTLKVSQYGSNLSNALSLTSFRGIVGDFSLVDRQLQLSTFMIVNVNGNGVRAVGYWTPENGRLMKQLNSTNSCNVSGFKCDALGPIIWPGESSSVPKGWEIPENGTRLRFGVPVKDGFTEFVKVTTDLGTNTTDVTGFSIDVFKAVVELLPYALPYELIPYAYPNGTSAGTYNDLIYQVYLGNFDGVVGDATIRANRTLYVDFAMPYTESGVVMVVPIIDSRTKNAWVFLQPLTWNLWMTTLCFFIFIGFVIWVLEHRINEDFRGPPSHQVGTSFWFSFSTMVFSHRERVVSNLGRFVMIIWVFVVLIVTQSYTANLASLLTVPKLRPAVNDINDLLRNGDNVGYMRGAYVYGLLKEVKFDDSKLKAYGSMEEIDDALSKGSANGGIAAIVHETPYMKLLVAKYCSKYTMIGPIFKTDGFGFAFPKNSPLVSDITQAILNLTDDGLMTKIEDKWIKKDSNCKDSDGNFSSSALGLDSFWGLFLIAGIASIFALIIFVTSFLYEHKHVLMPPDSGTSKLKRIRTMFEIFNEKKLNSHTFRSSRHSDSGIGAQDHEVKALSPNNNWPESPQSYTNHTDATSIFSDREQGTPSHGQASPETFPNIELAITIQETHENPETTQSRA</sequence>
<dbReference type="InterPro" id="IPR028082">
    <property type="entry name" value="Peripla_BP_I"/>
</dbReference>
<feature type="compositionally biased region" description="Polar residues" evidence="16">
    <location>
        <begin position="950"/>
        <end position="967"/>
    </location>
</feature>
<dbReference type="EMBL" id="PDCK01000043">
    <property type="protein sequence ID" value="PRQ31854.1"/>
    <property type="molecule type" value="Genomic_DNA"/>
</dbReference>
<dbReference type="InterPro" id="IPR015683">
    <property type="entry name" value="Ionotropic_Glu_rcpt"/>
</dbReference>
<keyword evidence="12" id="KW-1071">Ligand-gated ion channel</keyword>
<evidence type="ECO:0000256" key="11">
    <source>
        <dbReference type="ARBA" id="ARBA00023180"/>
    </source>
</evidence>
<name>A0A2P6QCG3_ROSCH</name>
<dbReference type="SMART" id="SM00079">
    <property type="entry name" value="PBPe"/>
    <property type="match status" value="1"/>
</dbReference>
<dbReference type="Pfam" id="PF00060">
    <property type="entry name" value="Lig_chan"/>
    <property type="match status" value="1"/>
</dbReference>
<dbReference type="InterPro" id="IPR001828">
    <property type="entry name" value="ANF_lig-bd_rcpt"/>
</dbReference>
<dbReference type="PIRSF" id="PIRSF037090">
    <property type="entry name" value="Iontro_Glu-like_rcpt_pln"/>
    <property type="match status" value="1"/>
</dbReference>
<evidence type="ECO:0000259" key="19">
    <source>
        <dbReference type="SMART" id="SM00079"/>
    </source>
</evidence>
<evidence type="ECO:0000256" key="16">
    <source>
        <dbReference type="SAM" id="MobiDB-lite"/>
    </source>
</evidence>
<evidence type="ECO:0000256" key="13">
    <source>
        <dbReference type="ARBA" id="ARBA00023303"/>
    </source>
</evidence>
<evidence type="ECO:0000256" key="10">
    <source>
        <dbReference type="ARBA" id="ARBA00023170"/>
    </source>
</evidence>
<comment type="function">
    <text evidence="14">Glutamate-gated receptor that probably acts as a non-selective cation channel. May be involved in light-signal transduction and calcium homeostasis via the regulation of calcium influx into cells.</text>
</comment>
<evidence type="ECO:0000256" key="15">
    <source>
        <dbReference type="PIRSR" id="PIRSR037090-50"/>
    </source>
</evidence>
<feature type="signal peptide" evidence="18">
    <location>
        <begin position="1"/>
        <end position="26"/>
    </location>
</feature>
<evidence type="ECO:0000256" key="5">
    <source>
        <dbReference type="ARBA" id="ARBA00022692"/>
    </source>
</evidence>
<comment type="similarity">
    <text evidence="2">Belongs to the glutamate-gated ion channel (TC 1.A.10.1) family.</text>
</comment>
<keyword evidence="7 17" id="KW-1133">Transmembrane helix</keyword>
<feature type="chain" id="PRO_5015173546" evidence="18">
    <location>
        <begin position="27"/>
        <end position="991"/>
    </location>
</feature>
<feature type="region of interest" description="Disordered" evidence="16">
    <location>
        <begin position="950"/>
        <end position="991"/>
    </location>
</feature>
<keyword evidence="11" id="KW-0325">Glycoprotein</keyword>